<dbReference type="RefSeq" id="WP_344412106.1">
    <property type="nucleotide sequence ID" value="NZ_BAAAQK010000003.1"/>
</dbReference>
<dbReference type="Proteomes" id="UP001500449">
    <property type="component" value="Unassembled WGS sequence"/>
</dbReference>
<evidence type="ECO:0000259" key="2">
    <source>
        <dbReference type="Pfam" id="PF10756"/>
    </source>
</evidence>
<dbReference type="EMBL" id="BAAAQK010000003">
    <property type="protein sequence ID" value="GAA1830971.1"/>
    <property type="molecule type" value="Genomic_DNA"/>
</dbReference>
<dbReference type="Pfam" id="PF10756">
    <property type="entry name" value="bPH_6"/>
    <property type="match status" value="1"/>
</dbReference>
<keyword evidence="1" id="KW-0472">Membrane</keyword>
<sequence length="164" mass="17883">MSTAPREGNIGADVPTTVGKDAIVIRPRLASWLGWVSAVVIVVIFVAIAIVLREVSTGVYFRFADQVSLVLLGLFVAGGLLLFARPRVRADEHGIEVRNAGLARYLPWSAVERVAFPDGASWARLDLPDFEYLPVLAIQAVDRQRAVDAIRRVRALHAAARADD</sequence>
<organism evidence="3 4">
    <name type="scientific">Pseudonocardia ailaonensis</name>
    <dbReference type="NCBI Taxonomy" id="367279"/>
    <lineage>
        <taxon>Bacteria</taxon>
        <taxon>Bacillati</taxon>
        <taxon>Actinomycetota</taxon>
        <taxon>Actinomycetes</taxon>
        <taxon>Pseudonocardiales</taxon>
        <taxon>Pseudonocardiaceae</taxon>
        <taxon>Pseudonocardia</taxon>
    </lineage>
</organism>
<feature type="domain" description="Low molecular weight protein antigen 6 PH" evidence="2">
    <location>
        <begin position="85"/>
        <end position="154"/>
    </location>
</feature>
<proteinExistence type="predicted"/>
<dbReference type="InterPro" id="IPR019692">
    <property type="entry name" value="CFP-6_PH"/>
</dbReference>
<gene>
    <name evidence="3" type="ORF">GCM10009836_06190</name>
</gene>
<keyword evidence="4" id="KW-1185">Reference proteome</keyword>
<evidence type="ECO:0000313" key="3">
    <source>
        <dbReference type="EMBL" id="GAA1830971.1"/>
    </source>
</evidence>
<feature type="transmembrane region" description="Helical" evidence="1">
    <location>
        <begin position="29"/>
        <end position="51"/>
    </location>
</feature>
<feature type="transmembrane region" description="Helical" evidence="1">
    <location>
        <begin position="63"/>
        <end position="84"/>
    </location>
</feature>
<reference evidence="3 4" key="1">
    <citation type="journal article" date="2019" name="Int. J. Syst. Evol. Microbiol.">
        <title>The Global Catalogue of Microorganisms (GCM) 10K type strain sequencing project: providing services to taxonomists for standard genome sequencing and annotation.</title>
        <authorList>
            <consortium name="The Broad Institute Genomics Platform"/>
            <consortium name="The Broad Institute Genome Sequencing Center for Infectious Disease"/>
            <person name="Wu L."/>
            <person name="Ma J."/>
        </authorList>
    </citation>
    <scope>NUCLEOTIDE SEQUENCE [LARGE SCALE GENOMIC DNA]</scope>
    <source>
        <strain evidence="3 4">JCM 16009</strain>
    </source>
</reference>
<protein>
    <submittedName>
        <fullName evidence="3">PH domain-containing protein</fullName>
    </submittedName>
</protein>
<comment type="caution">
    <text evidence="3">The sequence shown here is derived from an EMBL/GenBank/DDBJ whole genome shotgun (WGS) entry which is preliminary data.</text>
</comment>
<evidence type="ECO:0000256" key="1">
    <source>
        <dbReference type="SAM" id="Phobius"/>
    </source>
</evidence>
<evidence type="ECO:0000313" key="4">
    <source>
        <dbReference type="Proteomes" id="UP001500449"/>
    </source>
</evidence>
<keyword evidence="1" id="KW-1133">Transmembrane helix</keyword>
<name>A0ABN2ML00_9PSEU</name>
<keyword evidence="1" id="KW-0812">Transmembrane</keyword>
<accession>A0ABN2ML00</accession>